<organism evidence="2 3">
    <name type="scientific">Paenibacillus pinisoli</name>
    <dbReference type="NCBI Taxonomy" id="1276110"/>
    <lineage>
        <taxon>Bacteria</taxon>
        <taxon>Bacillati</taxon>
        <taxon>Bacillota</taxon>
        <taxon>Bacilli</taxon>
        <taxon>Bacillales</taxon>
        <taxon>Paenibacillaceae</taxon>
        <taxon>Paenibacillus</taxon>
    </lineage>
</organism>
<protein>
    <submittedName>
        <fullName evidence="2">Uncharacterized protein</fullName>
    </submittedName>
</protein>
<dbReference type="RefSeq" id="WP_120114329.1">
    <property type="nucleotide sequence ID" value="NZ_QXQB01000008.1"/>
</dbReference>
<reference evidence="2 3" key="1">
    <citation type="submission" date="2018-09" db="EMBL/GenBank/DDBJ databases">
        <title>Paenibacillus aracenensis nov. sp. isolated from a cave in southern Spain.</title>
        <authorList>
            <person name="Jurado V."/>
            <person name="Gutierrez-Patricio S."/>
            <person name="Gonzalez-Pimentel J.L."/>
            <person name="Miller A.Z."/>
            <person name="Laiz L."/>
            <person name="Saiz-Jimenez C."/>
        </authorList>
    </citation>
    <scope>NUCLEOTIDE SEQUENCE [LARGE SCALE GENOMIC DNA]</scope>
    <source>
        <strain evidence="2 3">JCM 19203</strain>
    </source>
</reference>
<keyword evidence="1" id="KW-0472">Membrane</keyword>
<gene>
    <name evidence="2" type="ORF">D3P09_25875</name>
</gene>
<evidence type="ECO:0000313" key="2">
    <source>
        <dbReference type="EMBL" id="RJX36936.1"/>
    </source>
</evidence>
<sequence length="154" mass="17625">MELILLIIGCYAVAALFVHLAFWIGQRRSRAEKHYVLIAGQAGKNMEWYLRMLHAFSRWLGRDIRLTVVNDGASEETMAIVERWKRGGKQVHVHAIEPEEHEQESDESSKRSQRSNTSAVHLMWMLQAEGIVSESDHAVLVDLQNPSDLSKMPF</sequence>
<name>A0A3A6PB84_9BACL</name>
<evidence type="ECO:0000256" key="1">
    <source>
        <dbReference type="SAM" id="Phobius"/>
    </source>
</evidence>
<evidence type="ECO:0000313" key="3">
    <source>
        <dbReference type="Proteomes" id="UP000267798"/>
    </source>
</evidence>
<dbReference type="Proteomes" id="UP000267798">
    <property type="component" value="Unassembled WGS sequence"/>
</dbReference>
<keyword evidence="1" id="KW-1133">Transmembrane helix</keyword>
<accession>A0A3A6PB84</accession>
<dbReference type="OrthoDB" id="2990399at2"/>
<proteinExistence type="predicted"/>
<keyword evidence="3" id="KW-1185">Reference proteome</keyword>
<dbReference type="EMBL" id="QXQB01000008">
    <property type="protein sequence ID" value="RJX36936.1"/>
    <property type="molecule type" value="Genomic_DNA"/>
</dbReference>
<feature type="transmembrane region" description="Helical" evidence="1">
    <location>
        <begin position="6"/>
        <end position="25"/>
    </location>
</feature>
<keyword evidence="1" id="KW-0812">Transmembrane</keyword>
<dbReference type="AlphaFoldDB" id="A0A3A6PB84"/>
<comment type="caution">
    <text evidence="2">The sequence shown here is derived from an EMBL/GenBank/DDBJ whole genome shotgun (WGS) entry which is preliminary data.</text>
</comment>